<dbReference type="GO" id="GO:0005886">
    <property type="term" value="C:plasma membrane"/>
    <property type="evidence" value="ECO:0007669"/>
    <property type="project" value="UniProtKB-SubCell"/>
</dbReference>
<keyword evidence="5 7" id="KW-1133">Transmembrane helix</keyword>
<organism evidence="9 10">
    <name type="scientific">Rubroshorea leprosula</name>
    <dbReference type="NCBI Taxonomy" id="152421"/>
    <lineage>
        <taxon>Eukaryota</taxon>
        <taxon>Viridiplantae</taxon>
        <taxon>Streptophyta</taxon>
        <taxon>Embryophyta</taxon>
        <taxon>Tracheophyta</taxon>
        <taxon>Spermatophyta</taxon>
        <taxon>Magnoliopsida</taxon>
        <taxon>eudicotyledons</taxon>
        <taxon>Gunneridae</taxon>
        <taxon>Pentapetalae</taxon>
        <taxon>rosids</taxon>
        <taxon>malvids</taxon>
        <taxon>Malvales</taxon>
        <taxon>Dipterocarpaceae</taxon>
        <taxon>Rubroshorea</taxon>
    </lineage>
</organism>
<evidence type="ECO:0000256" key="8">
    <source>
        <dbReference type="SAM" id="SignalP"/>
    </source>
</evidence>
<dbReference type="Proteomes" id="UP001054252">
    <property type="component" value="Unassembled WGS sequence"/>
</dbReference>
<dbReference type="AlphaFoldDB" id="A0AAV5HQR4"/>
<reference evidence="9 10" key="1">
    <citation type="journal article" date="2021" name="Commun. Biol.">
        <title>The genome of Shorea leprosula (Dipterocarpaceae) highlights the ecological relevance of drought in aseasonal tropical rainforests.</title>
        <authorList>
            <person name="Ng K.K.S."/>
            <person name="Kobayashi M.J."/>
            <person name="Fawcett J.A."/>
            <person name="Hatakeyama M."/>
            <person name="Paape T."/>
            <person name="Ng C.H."/>
            <person name="Ang C.C."/>
            <person name="Tnah L.H."/>
            <person name="Lee C.T."/>
            <person name="Nishiyama T."/>
            <person name="Sese J."/>
            <person name="O'Brien M.J."/>
            <person name="Copetti D."/>
            <person name="Mohd Noor M.I."/>
            <person name="Ong R.C."/>
            <person name="Putra M."/>
            <person name="Sireger I.Z."/>
            <person name="Indrioko S."/>
            <person name="Kosugi Y."/>
            <person name="Izuno A."/>
            <person name="Isagi Y."/>
            <person name="Lee S.L."/>
            <person name="Shimizu K.K."/>
        </authorList>
    </citation>
    <scope>NUCLEOTIDE SEQUENCE [LARGE SCALE GENOMIC DNA]</scope>
    <source>
        <strain evidence="9">214</strain>
    </source>
</reference>
<dbReference type="Pfam" id="PF05631">
    <property type="entry name" value="MFS_5"/>
    <property type="match status" value="1"/>
</dbReference>
<dbReference type="PANTHER" id="PTHR23516:SF1">
    <property type="entry name" value="MOLYBDATE-ANION TRANSPORTER"/>
    <property type="match status" value="1"/>
</dbReference>
<gene>
    <name evidence="9" type="ORF">SLEP1_g3224</name>
</gene>
<proteinExistence type="predicted"/>
<evidence type="ECO:0000256" key="2">
    <source>
        <dbReference type="ARBA" id="ARBA00022448"/>
    </source>
</evidence>
<keyword evidence="4 7" id="KW-0812">Transmembrane</keyword>
<keyword evidence="6 7" id="KW-0472">Membrane</keyword>
<dbReference type="GO" id="GO:0015098">
    <property type="term" value="F:molybdate ion transmembrane transporter activity"/>
    <property type="evidence" value="ECO:0007669"/>
    <property type="project" value="InterPro"/>
</dbReference>
<comment type="caution">
    <text evidence="9">The sequence shown here is derived from an EMBL/GenBank/DDBJ whole genome shotgun (WGS) entry which is preliminary data.</text>
</comment>
<evidence type="ECO:0000256" key="5">
    <source>
        <dbReference type="ARBA" id="ARBA00022989"/>
    </source>
</evidence>
<dbReference type="InterPro" id="IPR008509">
    <property type="entry name" value="MOT2/MFSD5"/>
</dbReference>
<protein>
    <submittedName>
        <fullName evidence="9">Uncharacterized protein</fullName>
    </submittedName>
</protein>
<evidence type="ECO:0000256" key="6">
    <source>
        <dbReference type="ARBA" id="ARBA00023136"/>
    </source>
</evidence>
<keyword evidence="2" id="KW-0813">Transport</keyword>
<evidence type="ECO:0000313" key="10">
    <source>
        <dbReference type="Proteomes" id="UP001054252"/>
    </source>
</evidence>
<name>A0AAV5HQR4_9ROSI</name>
<feature type="transmembrane region" description="Helical" evidence="7">
    <location>
        <begin position="42"/>
        <end position="64"/>
    </location>
</feature>
<keyword evidence="3" id="KW-1003">Cell membrane</keyword>
<dbReference type="EMBL" id="BPVZ01000003">
    <property type="protein sequence ID" value="GKU89030.1"/>
    <property type="molecule type" value="Genomic_DNA"/>
</dbReference>
<evidence type="ECO:0000256" key="1">
    <source>
        <dbReference type="ARBA" id="ARBA00004651"/>
    </source>
</evidence>
<keyword evidence="8" id="KW-0732">Signal</keyword>
<evidence type="ECO:0000256" key="7">
    <source>
        <dbReference type="SAM" id="Phobius"/>
    </source>
</evidence>
<accession>A0AAV5HQR4</accession>
<evidence type="ECO:0000313" key="9">
    <source>
        <dbReference type="EMBL" id="GKU89030.1"/>
    </source>
</evidence>
<evidence type="ECO:0000256" key="3">
    <source>
        <dbReference type="ARBA" id="ARBA00022475"/>
    </source>
</evidence>
<feature type="chain" id="PRO_5044000114" evidence="8">
    <location>
        <begin position="19"/>
        <end position="70"/>
    </location>
</feature>
<dbReference type="PANTHER" id="PTHR23516">
    <property type="entry name" value="SAM (S-ADENOSYL METHIONINE) TRANSPORTER"/>
    <property type="match status" value="1"/>
</dbReference>
<keyword evidence="10" id="KW-1185">Reference proteome</keyword>
<sequence>MELFYVVVFGGLAAVVATLELSKTSKDRINTSPAFNSFKNNYLVVYSLMMGTDSNPDLIFIFLAQISRKL</sequence>
<feature type="signal peptide" evidence="8">
    <location>
        <begin position="1"/>
        <end position="18"/>
    </location>
</feature>
<comment type="subcellular location">
    <subcellularLocation>
        <location evidence="1">Cell membrane</location>
        <topology evidence="1">Multi-pass membrane protein</topology>
    </subcellularLocation>
</comment>
<evidence type="ECO:0000256" key="4">
    <source>
        <dbReference type="ARBA" id="ARBA00022692"/>
    </source>
</evidence>